<keyword evidence="3" id="KW-0479">Metal-binding</keyword>
<feature type="domain" description="ATP-grasp" evidence="10">
    <location>
        <begin position="32"/>
        <end position="109"/>
    </location>
</feature>
<keyword evidence="4" id="KW-0547">Nucleotide-binding</keyword>
<keyword evidence="5" id="KW-0067">ATP-binding</keyword>
<feature type="non-terminal residue" evidence="11">
    <location>
        <position position="1"/>
    </location>
</feature>
<dbReference type="GO" id="GO:0046872">
    <property type="term" value="F:metal ion binding"/>
    <property type="evidence" value="ECO:0007669"/>
    <property type="project" value="UniProtKB-KW"/>
</dbReference>
<dbReference type="GO" id="GO:0009252">
    <property type="term" value="P:peptidoglycan biosynthetic process"/>
    <property type="evidence" value="ECO:0007669"/>
    <property type="project" value="UniProtKB-KW"/>
</dbReference>
<gene>
    <name evidence="11" type="ORF">LCGC14_3029870</name>
</gene>
<dbReference type="FunFam" id="3.30.470.20:FF:000008">
    <property type="entry name" value="D-alanine--D-alanine ligase"/>
    <property type="match status" value="1"/>
</dbReference>
<dbReference type="SUPFAM" id="SSF56059">
    <property type="entry name" value="Glutathione synthetase ATP-binding domain-like"/>
    <property type="match status" value="1"/>
</dbReference>
<keyword evidence="8" id="KW-0573">Peptidoglycan synthesis</keyword>
<keyword evidence="9" id="KW-0464">Manganese</keyword>
<dbReference type="Pfam" id="PF07478">
    <property type="entry name" value="Dala_Dala_lig_C"/>
    <property type="match status" value="1"/>
</dbReference>
<dbReference type="GO" id="GO:0008360">
    <property type="term" value="P:regulation of cell shape"/>
    <property type="evidence" value="ECO:0007669"/>
    <property type="project" value="UniProtKB-KW"/>
</dbReference>
<organism evidence="11">
    <name type="scientific">marine sediment metagenome</name>
    <dbReference type="NCBI Taxonomy" id="412755"/>
    <lineage>
        <taxon>unclassified sequences</taxon>
        <taxon>metagenomes</taxon>
        <taxon>ecological metagenomes</taxon>
    </lineage>
</organism>
<dbReference type="InterPro" id="IPR011761">
    <property type="entry name" value="ATP-grasp"/>
</dbReference>
<dbReference type="InterPro" id="IPR000291">
    <property type="entry name" value="D-Ala_lig_Van_CS"/>
</dbReference>
<comment type="similarity">
    <text evidence="1">Belongs to the D-alanine--D-alanine ligase family.</text>
</comment>
<evidence type="ECO:0000256" key="4">
    <source>
        <dbReference type="ARBA" id="ARBA00022741"/>
    </source>
</evidence>
<accession>A0A0F8ZIX5</accession>
<evidence type="ECO:0000256" key="2">
    <source>
        <dbReference type="ARBA" id="ARBA00022598"/>
    </source>
</evidence>
<proteinExistence type="inferred from homology"/>
<evidence type="ECO:0000259" key="10">
    <source>
        <dbReference type="PROSITE" id="PS50975"/>
    </source>
</evidence>
<evidence type="ECO:0000256" key="1">
    <source>
        <dbReference type="ARBA" id="ARBA00010871"/>
    </source>
</evidence>
<name>A0A0F8ZIX5_9ZZZZ</name>
<dbReference type="InterPro" id="IPR011095">
    <property type="entry name" value="Dala_Dala_lig_C"/>
</dbReference>
<reference evidence="11" key="1">
    <citation type="journal article" date="2015" name="Nature">
        <title>Complex archaea that bridge the gap between prokaryotes and eukaryotes.</title>
        <authorList>
            <person name="Spang A."/>
            <person name="Saw J.H."/>
            <person name="Jorgensen S.L."/>
            <person name="Zaremba-Niedzwiedzka K."/>
            <person name="Martijn J."/>
            <person name="Lind A.E."/>
            <person name="van Eijk R."/>
            <person name="Schleper C."/>
            <person name="Guy L."/>
            <person name="Ettema T.J."/>
        </authorList>
    </citation>
    <scope>NUCLEOTIDE SEQUENCE</scope>
</reference>
<evidence type="ECO:0000256" key="6">
    <source>
        <dbReference type="ARBA" id="ARBA00022842"/>
    </source>
</evidence>
<evidence type="ECO:0000256" key="7">
    <source>
        <dbReference type="ARBA" id="ARBA00022960"/>
    </source>
</evidence>
<dbReference type="EMBL" id="LAZR01063240">
    <property type="protein sequence ID" value="KKK59886.1"/>
    <property type="molecule type" value="Genomic_DNA"/>
</dbReference>
<evidence type="ECO:0000256" key="9">
    <source>
        <dbReference type="ARBA" id="ARBA00023211"/>
    </source>
</evidence>
<evidence type="ECO:0000256" key="8">
    <source>
        <dbReference type="ARBA" id="ARBA00022984"/>
    </source>
</evidence>
<keyword evidence="7" id="KW-0133">Cell shape</keyword>
<evidence type="ECO:0000256" key="5">
    <source>
        <dbReference type="ARBA" id="ARBA00022840"/>
    </source>
</evidence>
<dbReference type="GO" id="GO:0008716">
    <property type="term" value="F:D-alanine-D-alanine ligase activity"/>
    <property type="evidence" value="ECO:0007669"/>
    <property type="project" value="InterPro"/>
</dbReference>
<comment type="caution">
    <text evidence="11">The sequence shown here is derived from an EMBL/GenBank/DDBJ whole genome shotgun (WGS) entry which is preliminary data.</text>
</comment>
<dbReference type="PANTHER" id="PTHR23132:SF25">
    <property type="entry name" value="D-ALANINE--D-ALANINE LIGASE A"/>
    <property type="match status" value="1"/>
</dbReference>
<evidence type="ECO:0000256" key="3">
    <source>
        <dbReference type="ARBA" id="ARBA00022723"/>
    </source>
</evidence>
<sequence length="125" mass="14185">AASVPGEIKAGYEFYTYDAKYADDSGSELEIPAKIPQEHRKKIQELAVMSFRVLCCEGMARVDLFLKENGEAFVNEINTLPGFTNISMYPKLWEASGISQTELISKLIALAIERFQREQKLKRSY</sequence>
<evidence type="ECO:0000313" key="11">
    <source>
        <dbReference type="EMBL" id="KKK59886.1"/>
    </source>
</evidence>
<dbReference type="GO" id="GO:0005524">
    <property type="term" value="F:ATP binding"/>
    <property type="evidence" value="ECO:0007669"/>
    <property type="project" value="UniProtKB-KW"/>
</dbReference>
<dbReference type="Gene3D" id="3.30.470.20">
    <property type="entry name" value="ATP-grasp fold, B domain"/>
    <property type="match status" value="1"/>
</dbReference>
<keyword evidence="6" id="KW-0460">Magnesium</keyword>
<dbReference type="AlphaFoldDB" id="A0A0F8ZIX5"/>
<dbReference type="PROSITE" id="PS50975">
    <property type="entry name" value="ATP_GRASP"/>
    <property type="match status" value="1"/>
</dbReference>
<dbReference type="PROSITE" id="PS00844">
    <property type="entry name" value="DALA_DALA_LIGASE_2"/>
    <property type="match status" value="1"/>
</dbReference>
<dbReference type="GO" id="GO:0005829">
    <property type="term" value="C:cytosol"/>
    <property type="evidence" value="ECO:0007669"/>
    <property type="project" value="TreeGrafter"/>
</dbReference>
<keyword evidence="2" id="KW-0436">Ligase</keyword>
<dbReference type="PANTHER" id="PTHR23132">
    <property type="entry name" value="D-ALANINE--D-ALANINE LIGASE"/>
    <property type="match status" value="1"/>
</dbReference>
<protein>
    <recommendedName>
        <fullName evidence="10">ATP-grasp domain-containing protein</fullName>
    </recommendedName>
</protein>